<evidence type="ECO:0000256" key="4">
    <source>
        <dbReference type="ARBA" id="ARBA00023163"/>
    </source>
</evidence>
<evidence type="ECO:0000256" key="3">
    <source>
        <dbReference type="ARBA" id="ARBA00023082"/>
    </source>
</evidence>
<evidence type="ECO:0000313" key="8">
    <source>
        <dbReference type="Proteomes" id="UP001207742"/>
    </source>
</evidence>
<dbReference type="CDD" id="cd06171">
    <property type="entry name" value="Sigma70_r4"/>
    <property type="match status" value="1"/>
</dbReference>
<dbReference type="InterPro" id="IPR039425">
    <property type="entry name" value="RNA_pol_sigma-70-like"/>
</dbReference>
<dbReference type="NCBIfam" id="TIGR02937">
    <property type="entry name" value="sigma70-ECF"/>
    <property type="match status" value="1"/>
</dbReference>
<keyword evidence="8" id="KW-1185">Reference proteome</keyword>
<dbReference type="PANTHER" id="PTHR43133">
    <property type="entry name" value="RNA POLYMERASE ECF-TYPE SIGMA FACTO"/>
    <property type="match status" value="1"/>
</dbReference>
<reference evidence="7 8" key="1">
    <citation type="submission" date="2022-10" db="EMBL/GenBank/DDBJ databases">
        <title>Chitinophaga nivalis PC15 sp. nov., isolated from Pyeongchang county, South Korea.</title>
        <authorList>
            <person name="Trinh H.N."/>
        </authorList>
    </citation>
    <scope>NUCLEOTIDE SEQUENCE [LARGE SCALE GENOMIC DNA]</scope>
    <source>
        <strain evidence="7 8">PC14</strain>
    </source>
</reference>
<evidence type="ECO:0000313" key="7">
    <source>
        <dbReference type="EMBL" id="MCW3485824.1"/>
    </source>
</evidence>
<dbReference type="SUPFAM" id="SSF88659">
    <property type="entry name" value="Sigma3 and sigma4 domains of RNA polymerase sigma factors"/>
    <property type="match status" value="1"/>
</dbReference>
<evidence type="ECO:0000256" key="1">
    <source>
        <dbReference type="ARBA" id="ARBA00010641"/>
    </source>
</evidence>
<dbReference type="RefSeq" id="WP_264732642.1">
    <property type="nucleotide sequence ID" value="NZ_JAPDNR010000001.1"/>
</dbReference>
<dbReference type="InterPro" id="IPR013324">
    <property type="entry name" value="RNA_pol_sigma_r3/r4-like"/>
</dbReference>
<dbReference type="InterPro" id="IPR013249">
    <property type="entry name" value="RNA_pol_sigma70_r4_t2"/>
</dbReference>
<name>A0ABT3IPC5_9BACT</name>
<proteinExistence type="inferred from homology"/>
<dbReference type="Gene3D" id="1.10.10.10">
    <property type="entry name" value="Winged helix-like DNA-binding domain superfamily/Winged helix DNA-binding domain"/>
    <property type="match status" value="1"/>
</dbReference>
<feature type="domain" description="RNA polymerase sigma factor 70 region 4 type 2" evidence="6">
    <location>
        <begin position="123"/>
        <end position="172"/>
    </location>
</feature>
<protein>
    <submittedName>
        <fullName evidence="7">RNA polymerase sigma-70 factor</fullName>
    </submittedName>
</protein>
<dbReference type="InterPro" id="IPR036388">
    <property type="entry name" value="WH-like_DNA-bd_sf"/>
</dbReference>
<organism evidence="7 8">
    <name type="scientific">Chitinophaga nivalis</name>
    <dbReference type="NCBI Taxonomy" id="2991709"/>
    <lineage>
        <taxon>Bacteria</taxon>
        <taxon>Pseudomonadati</taxon>
        <taxon>Bacteroidota</taxon>
        <taxon>Chitinophagia</taxon>
        <taxon>Chitinophagales</taxon>
        <taxon>Chitinophagaceae</taxon>
        <taxon>Chitinophaga</taxon>
    </lineage>
</organism>
<accession>A0ABT3IPC5</accession>
<comment type="similarity">
    <text evidence="1">Belongs to the sigma-70 factor family. ECF subfamily.</text>
</comment>
<dbReference type="EMBL" id="JAPDNS010000002">
    <property type="protein sequence ID" value="MCW3485824.1"/>
    <property type="molecule type" value="Genomic_DNA"/>
</dbReference>
<dbReference type="SUPFAM" id="SSF88946">
    <property type="entry name" value="Sigma2 domain of RNA polymerase sigma factors"/>
    <property type="match status" value="1"/>
</dbReference>
<keyword evidence="2" id="KW-0805">Transcription regulation</keyword>
<evidence type="ECO:0000259" key="6">
    <source>
        <dbReference type="Pfam" id="PF08281"/>
    </source>
</evidence>
<gene>
    <name evidence="7" type="ORF">OL497_18100</name>
</gene>
<feature type="domain" description="RNA polymerase sigma-70 region 2" evidence="5">
    <location>
        <begin position="25"/>
        <end position="89"/>
    </location>
</feature>
<keyword evidence="4" id="KW-0804">Transcription</keyword>
<keyword evidence="3" id="KW-0731">Sigma factor</keyword>
<dbReference type="PANTHER" id="PTHR43133:SF46">
    <property type="entry name" value="RNA POLYMERASE SIGMA-70 FACTOR ECF SUBFAMILY"/>
    <property type="match status" value="1"/>
</dbReference>
<evidence type="ECO:0000259" key="5">
    <source>
        <dbReference type="Pfam" id="PF04542"/>
    </source>
</evidence>
<dbReference type="InterPro" id="IPR007627">
    <property type="entry name" value="RNA_pol_sigma70_r2"/>
</dbReference>
<dbReference type="InterPro" id="IPR013325">
    <property type="entry name" value="RNA_pol_sigma_r2"/>
</dbReference>
<sequence>MPHRILHIALPEANNLPAHELFTHLFRTYGAKIFFYFKKYVKSDVVAEDLLQEVFANLWTKQDSLSTEKNIEAYLFVSARNQLYNHLKQAVLATPVTASLEDDLSASYNHVEESMHLNEMKTCYYEALATLPAQRRKAFILSREQGMSYQEIAAQMNISPRTVEKHISASLQLLRHKLTTPCIVSFLFIIW</sequence>
<comment type="caution">
    <text evidence="7">The sequence shown here is derived from an EMBL/GenBank/DDBJ whole genome shotgun (WGS) entry which is preliminary data.</text>
</comment>
<dbReference type="Pfam" id="PF04542">
    <property type="entry name" value="Sigma70_r2"/>
    <property type="match status" value="1"/>
</dbReference>
<dbReference type="Gene3D" id="1.10.1740.10">
    <property type="match status" value="1"/>
</dbReference>
<evidence type="ECO:0000256" key="2">
    <source>
        <dbReference type="ARBA" id="ARBA00023015"/>
    </source>
</evidence>
<dbReference type="Proteomes" id="UP001207742">
    <property type="component" value="Unassembled WGS sequence"/>
</dbReference>
<dbReference type="InterPro" id="IPR014327">
    <property type="entry name" value="RNA_pol_sigma70_bacteroid"/>
</dbReference>
<dbReference type="Pfam" id="PF08281">
    <property type="entry name" value="Sigma70_r4_2"/>
    <property type="match status" value="1"/>
</dbReference>
<dbReference type="InterPro" id="IPR014284">
    <property type="entry name" value="RNA_pol_sigma-70_dom"/>
</dbReference>
<dbReference type="NCBIfam" id="TIGR02985">
    <property type="entry name" value="Sig70_bacteroi1"/>
    <property type="match status" value="1"/>
</dbReference>